<sequence>MNTDMPLFISGMILFLVGLFISTHWAILGSFI</sequence>
<accession>A0A841Q2E9</accession>
<dbReference type="Proteomes" id="UP000581688">
    <property type="component" value="Unassembled WGS sequence"/>
</dbReference>
<gene>
    <name evidence="2" type="ORF">HNQ94_000920</name>
</gene>
<dbReference type="AlphaFoldDB" id="A0A841Q2E9"/>
<evidence type="ECO:0000256" key="1">
    <source>
        <dbReference type="SAM" id="Phobius"/>
    </source>
</evidence>
<name>A0A841Q2E9_9BACI</name>
<proteinExistence type="predicted"/>
<comment type="caution">
    <text evidence="2">The sequence shown here is derived from an EMBL/GenBank/DDBJ whole genome shotgun (WGS) entry which is preliminary data.</text>
</comment>
<protein>
    <submittedName>
        <fullName evidence="2">Uncharacterized protein</fullName>
    </submittedName>
</protein>
<keyword evidence="1" id="KW-0812">Transmembrane</keyword>
<dbReference type="EMBL" id="JACHGH010000002">
    <property type="protein sequence ID" value="MBB6452475.1"/>
    <property type="molecule type" value="Genomic_DNA"/>
</dbReference>
<evidence type="ECO:0000313" key="2">
    <source>
        <dbReference type="EMBL" id="MBB6452475.1"/>
    </source>
</evidence>
<feature type="transmembrane region" description="Helical" evidence="1">
    <location>
        <begin position="7"/>
        <end position="27"/>
    </location>
</feature>
<keyword evidence="1" id="KW-0472">Membrane</keyword>
<evidence type="ECO:0000313" key="3">
    <source>
        <dbReference type="Proteomes" id="UP000581688"/>
    </source>
</evidence>
<keyword evidence="1" id="KW-1133">Transmembrane helix</keyword>
<organism evidence="2 3">
    <name type="scientific">Salirhabdus euzebyi</name>
    <dbReference type="NCBI Taxonomy" id="394506"/>
    <lineage>
        <taxon>Bacteria</taxon>
        <taxon>Bacillati</taxon>
        <taxon>Bacillota</taxon>
        <taxon>Bacilli</taxon>
        <taxon>Bacillales</taxon>
        <taxon>Bacillaceae</taxon>
        <taxon>Salirhabdus</taxon>
    </lineage>
</organism>
<reference evidence="2 3" key="1">
    <citation type="submission" date="2020-08" db="EMBL/GenBank/DDBJ databases">
        <title>Genomic Encyclopedia of Type Strains, Phase IV (KMG-IV): sequencing the most valuable type-strain genomes for metagenomic binning, comparative biology and taxonomic classification.</title>
        <authorList>
            <person name="Goeker M."/>
        </authorList>
    </citation>
    <scope>NUCLEOTIDE SEQUENCE [LARGE SCALE GENOMIC DNA]</scope>
    <source>
        <strain evidence="2 3">DSM 19612</strain>
    </source>
</reference>
<keyword evidence="3" id="KW-1185">Reference proteome</keyword>